<keyword evidence="6" id="KW-0675">Receptor</keyword>
<keyword evidence="7" id="KW-1185">Reference proteome</keyword>
<feature type="domain" description="TonB-dependent transporter Oar-like beta-barrel" evidence="5">
    <location>
        <begin position="584"/>
        <end position="966"/>
    </location>
</feature>
<evidence type="ECO:0000256" key="2">
    <source>
        <dbReference type="ARBA" id="ARBA00023136"/>
    </source>
</evidence>
<evidence type="ECO:0000313" key="7">
    <source>
        <dbReference type="Proteomes" id="UP000624279"/>
    </source>
</evidence>
<reference evidence="6 7" key="1">
    <citation type="submission" date="2020-08" db="EMBL/GenBank/DDBJ databases">
        <title>Novel species isolated from subtropical streams in China.</title>
        <authorList>
            <person name="Lu H."/>
        </authorList>
    </citation>
    <scope>NUCLEOTIDE SEQUENCE [LARGE SCALE GENOMIC DNA]</scope>
    <source>
        <strain evidence="6 7">LX15W</strain>
    </source>
</reference>
<comment type="caution">
    <text evidence="6">The sequence shown here is derived from an EMBL/GenBank/DDBJ whole genome shotgun (WGS) entry which is preliminary data.</text>
</comment>
<evidence type="ECO:0000259" key="5">
    <source>
        <dbReference type="Pfam" id="PF25183"/>
    </source>
</evidence>
<dbReference type="EMBL" id="JACOGA010000002">
    <property type="protein sequence ID" value="MBC3872501.1"/>
    <property type="molecule type" value="Genomic_DNA"/>
</dbReference>
<dbReference type="InterPro" id="IPR057601">
    <property type="entry name" value="Oar-like_b-barrel"/>
</dbReference>
<comment type="subcellular location">
    <subcellularLocation>
        <location evidence="1">Cell outer membrane</location>
    </subcellularLocation>
</comment>
<evidence type="ECO:0000256" key="3">
    <source>
        <dbReference type="ARBA" id="ARBA00023237"/>
    </source>
</evidence>
<keyword evidence="2" id="KW-0472">Membrane</keyword>
<dbReference type="InterPro" id="IPR036942">
    <property type="entry name" value="Beta-barrel_TonB_sf"/>
</dbReference>
<feature type="chain" id="PRO_5047054588" evidence="4">
    <location>
        <begin position="31"/>
        <end position="1013"/>
    </location>
</feature>
<protein>
    <submittedName>
        <fullName evidence="6">TonB-dependent receptor</fullName>
    </submittedName>
</protein>
<dbReference type="Pfam" id="PF25183">
    <property type="entry name" value="OMP_b-brl_4"/>
    <property type="match status" value="1"/>
</dbReference>
<evidence type="ECO:0000313" key="6">
    <source>
        <dbReference type="EMBL" id="MBC3872501.1"/>
    </source>
</evidence>
<dbReference type="RefSeq" id="WP_186940497.1">
    <property type="nucleotide sequence ID" value="NZ_JACOGA010000002.1"/>
</dbReference>
<keyword evidence="3" id="KW-0998">Cell outer membrane</keyword>
<dbReference type="Proteomes" id="UP000624279">
    <property type="component" value="Unassembled WGS sequence"/>
</dbReference>
<sequence>MTQSKFFTQGLQRKAISVAIGLCFAGFAHAQNADGTIFGHAKAKAQIQIVNLENGTSRTIEAGNDGNFTVPRLPTGFYKVISGGVTREVQVVIGTGTEVRLDDVQTVTVTSSRVRSPIDVSSAESNVVYTNKQVIALPVGQDATSIALLAPGTVKGVGGFGGLASFGGSSVAENGYYINGFDVTNIRKMMTFFSLPFEALNEQQVKTGGYGVEFGRSMGGIINSTTKRGTNEWKFGVTGSYSSSSLNTKDDKVVISREPEDIKNGNKYVYYTNPANRGSGLNASVTAGGPIIKDKLFMFGMLQANRVNSDGYGNTGSSHFQNNSPQGLLKLDWQITDDHRLEFTGIEAGGKSNNIGYNATLDANGNQVDPVHYSQTHIGKATPTSLEYKNHFEVLKYTGYLTDNLTLSAQIGRTQNSSRFIDPQAFGTECPAIFYNNAWQGGCFDPNHPTVRDLKAPDDGDSRKGKRLDLEYNIGGHTLRAGYDSQKFVSTNAGYTYSGGIYYRYYDQTNRDGSVNGVPNAVPYGSEYVRVRHYQTTTGAYEVINNAWYVEDNWKIAKNVILIGGLRSEAFNNKNADGISFLKKDNLIAPRVGAVWDVNGDASMKVYGNAGRYYIPMPSNISVRASNSEYTIGQFYSFSGKDPKTLAPLTLGPQIGSSIITGSLQAPNPATLADTELKPMSQDELILGFQKALTKDWTIGVKGVYRKVQNGMDDYCSSGGIAQWAKDNGYTKFNPGTIPTCMMVNPGNDLNLALDLNNDGKMQTVRIPNNYLGLAKYTRNHKALEIGLEHPFDGKWGVQGSYTWSRTEGTAEGFVQSDLQQDDAAGSQDFDFGSFTHGAYGRTANDRTHHIKLNGNYAINDNFRVGGVLDVASGRPTSCLGYVPPTVKDFYGPDGSTKGGSGGYTSGSSYYCLNEQGVTTLGHRGNGKLLPWTTSFNLDFSYIKKLANNSTLTLQWKIYNVFNTRTVTEIAQNRDYSRQDTLQPSGNRLNLNYQIPTGFAPPRTMSLHARYEF</sequence>
<keyword evidence="4" id="KW-0732">Signal</keyword>
<evidence type="ECO:0000256" key="1">
    <source>
        <dbReference type="ARBA" id="ARBA00004442"/>
    </source>
</evidence>
<proteinExistence type="predicted"/>
<accession>A0ABR6Y7A4</accession>
<dbReference type="SUPFAM" id="SSF56935">
    <property type="entry name" value="Porins"/>
    <property type="match status" value="1"/>
</dbReference>
<dbReference type="Gene3D" id="2.40.170.20">
    <property type="entry name" value="TonB-dependent receptor, beta-barrel domain"/>
    <property type="match status" value="1"/>
</dbReference>
<organism evidence="6 7">
    <name type="scientific">Undibacterium flavidum</name>
    <dbReference type="NCBI Taxonomy" id="2762297"/>
    <lineage>
        <taxon>Bacteria</taxon>
        <taxon>Pseudomonadati</taxon>
        <taxon>Pseudomonadota</taxon>
        <taxon>Betaproteobacteria</taxon>
        <taxon>Burkholderiales</taxon>
        <taxon>Oxalobacteraceae</taxon>
        <taxon>Undibacterium</taxon>
    </lineage>
</organism>
<name>A0ABR6Y7A4_9BURK</name>
<gene>
    <name evidence="6" type="ORF">H8K55_02785</name>
</gene>
<evidence type="ECO:0000256" key="4">
    <source>
        <dbReference type="SAM" id="SignalP"/>
    </source>
</evidence>
<feature type="signal peptide" evidence="4">
    <location>
        <begin position="1"/>
        <end position="30"/>
    </location>
</feature>